<dbReference type="Pfam" id="PF13416">
    <property type="entry name" value="SBP_bac_8"/>
    <property type="match status" value="1"/>
</dbReference>
<evidence type="ECO:0000256" key="4">
    <source>
        <dbReference type="ARBA" id="ARBA00022729"/>
    </source>
</evidence>
<keyword evidence="3" id="KW-0813">Transport</keyword>
<feature type="signal peptide" evidence="5">
    <location>
        <begin position="1"/>
        <end position="23"/>
    </location>
</feature>
<comment type="subcellular location">
    <subcellularLocation>
        <location evidence="1">Cell envelope</location>
    </subcellularLocation>
</comment>
<protein>
    <submittedName>
        <fullName evidence="6">Sugar ABC transporter substrate-binding protein</fullName>
    </submittedName>
</protein>
<dbReference type="OrthoDB" id="1650177at2"/>
<dbReference type="RefSeq" id="WP_125229100.1">
    <property type="nucleotide sequence ID" value="NZ_RQYT01000051.1"/>
</dbReference>
<reference evidence="6 7" key="1">
    <citation type="submission" date="2018-11" db="EMBL/GenBank/DDBJ databases">
        <title>Genomes From Bacteria Associated with the Canine Oral Cavity: a Test Case for Automated Genome-Based Taxonomic Assignment.</title>
        <authorList>
            <person name="Coil D.A."/>
            <person name="Jospin G."/>
            <person name="Darling A.E."/>
            <person name="Wallis C."/>
            <person name="Davis I.J."/>
            <person name="Harris S."/>
            <person name="Eisen J.A."/>
            <person name="Holcombe L.J."/>
            <person name="O'Flynn C."/>
        </authorList>
    </citation>
    <scope>NUCLEOTIDE SEQUENCE [LARGE SCALE GENOMIC DNA]</scope>
    <source>
        <strain evidence="6 7">OH2822_COT-296</strain>
    </source>
</reference>
<evidence type="ECO:0000313" key="7">
    <source>
        <dbReference type="Proteomes" id="UP000280935"/>
    </source>
</evidence>
<dbReference type="InterPro" id="IPR006059">
    <property type="entry name" value="SBP"/>
</dbReference>
<comment type="similarity">
    <text evidence="2">Belongs to the bacterial solute-binding protein 1 family.</text>
</comment>
<dbReference type="EMBL" id="RQYT01000051">
    <property type="protein sequence ID" value="RRD48158.1"/>
    <property type="molecule type" value="Genomic_DNA"/>
</dbReference>
<accession>A0A3P1WQP0</accession>
<gene>
    <name evidence="6" type="ORF">EII35_14095</name>
</gene>
<dbReference type="GO" id="GO:0030313">
    <property type="term" value="C:cell envelope"/>
    <property type="evidence" value="ECO:0007669"/>
    <property type="project" value="UniProtKB-SubCell"/>
</dbReference>
<feature type="chain" id="PRO_5038895824" evidence="5">
    <location>
        <begin position="24"/>
        <end position="450"/>
    </location>
</feature>
<dbReference type="Proteomes" id="UP000280935">
    <property type="component" value="Unassembled WGS sequence"/>
</dbReference>
<comment type="caution">
    <text evidence="6">The sequence shown here is derived from an EMBL/GenBank/DDBJ whole genome shotgun (WGS) entry which is preliminary data.</text>
</comment>
<evidence type="ECO:0000256" key="2">
    <source>
        <dbReference type="ARBA" id="ARBA00008520"/>
    </source>
</evidence>
<dbReference type="CDD" id="cd13585">
    <property type="entry name" value="PBP2_TMBP_like"/>
    <property type="match status" value="1"/>
</dbReference>
<dbReference type="InterPro" id="IPR050490">
    <property type="entry name" value="Bact_solute-bd_prot1"/>
</dbReference>
<evidence type="ECO:0000256" key="3">
    <source>
        <dbReference type="ARBA" id="ARBA00022448"/>
    </source>
</evidence>
<keyword evidence="4 5" id="KW-0732">Signal</keyword>
<dbReference type="PANTHER" id="PTHR43649:SF31">
    <property type="entry name" value="SN-GLYCEROL-3-PHOSPHATE-BINDING PERIPLASMIC PROTEIN UGPB"/>
    <property type="match status" value="1"/>
</dbReference>
<dbReference type="PANTHER" id="PTHR43649">
    <property type="entry name" value="ARABINOSE-BINDING PROTEIN-RELATED"/>
    <property type="match status" value="1"/>
</dbReference>
<proteinExistence type="inferred from homology"/>
<dbReference type="AlphaFoldDB" id="A0A3P1WQP0"/>
<name>A0A3P1WQP0_9ACTN</name>
<organism evidence="6 7">
    <name type="scientific">Arachnia propionica</name>
    <dbReference type="NCBI Taxonomy" id="1750"/>
    <lineage>
        <taxon>Bacteria</taxon>
        <taxon>Bacillati</taxon>
        <taxon>Actinomycetota</taxon>
        <taxon>Actinomycetes</taxon>
        <taxon>Propionibacteriales</taxon>
        <taxon>Propionibacteriaceae</taxon>
        <taxon>Arachnia</taxon>
    </lineage>
</organism>
<evidence type="ECO:0000256" key="1">
    <source>
        <dbReference type="ARBA" id="ARBA00004196"/>
    </source>
</evidence>
<dbReference type="PROSITE" id="PS51257">
    <property type="entry name" value="PROKAR_LIPOPROTEIN"/>
    <property type="match status" value="1"/>
</dbReference>
<dbReference type="SUPFAM" id="SSF53850">
    <property type="entry name" value="Periplasmic binding protein-like II"/>
    <property type="match status" value="1"/>
</dbReference>
<evidence type="ECO:0000256" key="5">
    <source>
        <dbReference type="SAM" id="SignalP"/>
    </source>
</evidence>
<evidence type="ECO:0000313" key="6">
    <source>
        <dbReference type="EMBL" id="RRD48158.1"/>
    </source>
</evidence>
<dbReference type="Gene3D" id="3.40.190.10">
    <property type="entry name" value="Periplasmic binding protein-like II"/>
    <property type="match status" value="1"/>
</dbReference>
<sequence>MSLRRITAALGALALAVGMGACSGPASQSGGDSGGGEVTLRYWLWDDTQLPLYQQCADAFTAKNPTIRIEITQTAWGQYWTNLTTQIAAQDAPDVFTNHVSYYPQFVANQQILDLSERVDKAGIDLKQYAEGSADRWVLDGKRYGLPKDWDAVGLLYNVELAEAAGFDAEKMNSLTWNPTDGGTFGEFIRATTVDVNGHNANDPAFDKNNVKSYGYYPEWADGAVGQNGWGNFAHSNGFTYSSQTGIPTEFNYGSPEMVQTATWLQGLITDGLAPRFDQQSSLGTDAVMKNGSAASTIQGSWVMGTYLGKDSPVKFAFAKLPAGPKGRFSATNGLSDAIWSGTKHPDQAFEWVKYLGSAECQDIVAKGARVFPAISSSTNIAMEAFKEQGYDPTPFVEMVAAGETFSVPLFDKGNELNVLIQDAMAKVADGQDPQATLTKANEDAAALYK</sequence>